<dbReference type="GO" id="GO:0042273">
    <property type="term" value="P:ribosomal large subunit biogenesis"/>
    <property type="evidence" value="ECO:0007669"/>
    <property type="project" value="TreeGrafter"/>
</dbReference>
<evidence type="ECO:0000256" key="7">
    <source>
        <dbReference type="ARBA" id="ARBA00022833"/>
    </source>
</evidence>
<feature type="region of interest" description="Disordered" evidence="9">
    <location>
        <begin position="319"/>
        <end position="338"/>
    </location>
</feature>
<dbReference type="GO" id="GO:0003676">
    <property type="term" value="F:nucleic acid binding"/>
    <property type="evidence" value="ECO:0007669"/>
    <property type="project" value="InterPro"/>
</dbReference>
<evidence type="ECO:0000256" key="8">
    <source>
        <dbReference type="ARBA" id="ARBA00034126"/>
    </source>
</evidence>
<sequence length="556" mass="62143">MATLAQPQTTVPAMNGSSHPFTCNTCQVAFRSSDLQRTHMQSDWHRYNLKRRVASLPPLTSEIFAEKVLSNKATAAVTAARASFEKRCDACEKNFYSEGAYINHLGSHKHKLLTARLNARGGHDTESMADSTFSLGEPLDTASTTASTVTVNAEGADAQAEEEFEKVVDGVKNTRMDDAASDPVSGRPPKPTPSTVAQTNGDAKDAMDEGDDEEYQADVNQCLFCNYTSPSLDLNTIHMSRQHGFFVPEKDFLVDLPGLVSYLSETIAALHQCLYCHKNLHTGAGVQTHMRDRGHCMIAYSTEDEQMEIGEFYDFRSTYSDDESEDEEENASGGVSLGVKRDVKTTVAGKDGKDVDMNEDEEGWESDSTLSSVPTDEITSVPIEHQDHKYAQLDKHRHHSHSDPRPHKNTDGFHSHAHTTPRAVYHDDYELHLPSGRTAGHRSLRNYYRQNLRNYPSAEEREEQRVIQDSRHDSDADDEEAEGQVAGTTGNGRGRQVISRANGGLGMIGVSDIKKREVRAVEKREQKRQQRQQRAYEWGNNKQGNFQKHFRDPLLQ</sequence>
<feature type="region of interest" description="Disordered" evidence="9">
    <location>
        <begin position="391"/>
        <end position="418"/>
    </location>
</feature>
<gene>
    <name evidence="11" type="ORF">LTR36_009957</name>
</gene>
<feature type="domain" description="C2H2-type" evidence="10">
    <location>
        <begin position="273"/>
        <end position="295"/>
    </location>
</feature>
<feature type="compositionally biased region" description="Basic and acidic residues" evidence="9">
    <location>
        <begin position="519"/>
        <end position="528"/>
    </location>
</feature>
<evidence type="ECO:0000259" key="10">
    <source>
        <dbReference type="PROSITE" id="PS00028"/>
    </source>
</evidence>
<dbReference type="Pfam" id="PF12756">
    <property type="entry name" value="zf-C2H2_2"/>
    <property type="match status" value="1"/>
</dbReference>
<dbReference type="SMART" id="SM00451">
    <property type="entry name" value="ZnF_U1"/>
    <property type="match status" value="2"/>
</dbReference>
<feature type="region of interest" description="Disordered" evidence="9">
    <location>
        <begin position="348"/>
        <end position="375"/>
    </location>
</feature>
<feature type="region of interest" description="Disordered" evidence="9">
    <location>
        <begin position="123"/>
        <end position="146"/>
    </location>
</feature>
<evidence type="ECO:0000256" key="6">
    <source>
        <dbReference type="ARBA" id="ARBA00022771"/>
    </source>
</evidence>
<evidence type="ECO:0000256" key="9">
    <source>
        <dbReference type="SAM" id="MobiDB-lite"/>
    </source>
</evidence>
<evidence type="ECO:0000256" key="5">
    <source>
        <dbReference type="ARBA" id="ARBA00022737"/>
    </source>
</evidence>
<dbReference type="PROSITE" id="PS00028">
    <property type="entry name" value="ZINC_FINGER_C2H2_1"/>
    <property type="match status" value="2"/>
</dbReference>
<evidence type="ECO:0000256" key="3">
    <source>
        <dbReference type="ARBA" id="ARBA00022517"/>
    </source>
</evidence>
<evidence type="ECO:0000256" key="2">
    <source>
        <dbReference type="ARBA" id="ARBA00022490"/>
    </source>
</evidence>
<dbReference type="GO" id="GO:0008270">
    <property type="term" value="F:zinc ion binding"/>
    <property type="evidence" value="ECO:0007669"/>
    <property type="project" value="UniProtKB-KW"/>
</dbReference>
<feature type="compositionally biased region" description="Basic and acidic residues" evidence="9">
    <location>
        <begin position="401"/>
        <end position="414"/>
    </location>
</feature>
<comment type="similarity">
    <text evidence="8">Belongs to the REI1 family.</text>
</comment>
<feature type="region of interest" description="Disordered" evidence="9">
    <location>
        <begin position="173"/>
        <end position="212"/>
    </location>
</feature>
<evidence type="ECO:0000256" key="1">
    <source>
        <dbReference type="ARBA" id="ARBA00004496"/>
    </source>
</evidence>
<dbReference type="InterPro" id="IPR013087">
    <property type="entry name" value="Znf_C2H2_type"/>
</dbReference>
<feature type="region of interest" description="Disordered" evidence="9">
    <location>
        <begin position="519"/>
        <end position="556"/>
    </location>
</feature>
<organism evidence="11 12">
    <name type="scientific">Oleoguttula mirabilis</name>
    <dbReference type="NCBI Taxonomy" id="1507867"/>
    <lineage>
        <taxon>Eukaryota</taxon>
        <taxon>Fungi</taxon>
        <taxon>Dikarya</taxon>
        <taxon>Ascomycota</taxon>
        <taxon>Pezizomycotina</taxon>
        <taxon>Dothideomycetes</taxon>
        <taxon>Dothideomycetidae</taxon>
        <taxon>Mycosphaerellales</taxon>
        <taxon>Teratosphaeriaceae</taxon>
        <taxon>Oleoguttula</taxon>
    </lineage>
</organism>
<dbReference type="InterPro" id="IPR041661">
    <property type="entry name" value="ZN622/Rei1/Reh1_Znf-C2H2"/>
</dbReference>
<dbReference type="InterPro" id="IPR040025">
    <property type="entry name" value="Znf622/Rei1/Reh1"/>
</dbReference>
<dbReference type="GO" id="GO:0030687">
    <property type="term" value="C:preribosome, large subunit precursor"/>
    <property type="evidence" value="ECO:0007669"/>
    <property type="project" value="TreeGrafter"/>
</dbReference>
<evidence type="ECO:0000256" key="4">
    <source>
        <dbReference type="ARBA" id="ARBA00022723"/>
    </source>
</evidence>
<dbReference type="Pfam" id="PF12874">
    <property type="entry name" value="zf-met"/>
    <property type="match status" value="1"/>
</dbReference>
<feature type="compositionally biased region" description="Acidic residues" evidence="9">
    <location>
        <begin position="320"/>
        <end position="330"/>
    </location>
</feature>
<reference evidence="11 12" key="1">
    <citation type="submission" date="2021-11" db="EMBL/GenBank/DDBJ databases">
        <title>Black yeast isolated from Biological Soil Crust.</title>
        <authorList>
            <person name="Kurbessoian T."/>
        </authorList>
    </citation>
    <scope>NUCLEOTIDE SEQUENCE [LARGE SCALE GENOMIC DNA]</scope>
    <source>
        <strain evidence="11 12">CCFEE 5522</strain>
    </source>
</reference>
<keyword evidence="12" id="KW-1185">Reference proteome</keyword>
<evidence type="ECO:0000313" key="12">
    <source>
        <dbReference type="Proteomes" id="UP001324427"/>
    </source>
</evidence>
<keyword evidence="2" id="KW-0963">Cytoplasm</keyword>
<dbReference type="InterPro" id="IPR036236">
    <property type="entry name" value="Znf_C2H2_sf"/>
</dbReference>
<name>A0AAV9J4M3_9PEZI</name>
<dbReference type="SUPFAM" id="SSF57667">
    <property type="entry name" value="beta-beta-alpha zinc fingers"/>
    <property type="match status" value="3"/>
</dbReference>
<keyword evidence="3" id="KW-0690">Ribosome biogenesis</keyword>
<keyword evidence="6" id="KW-0863">Zinc-finger</keyword>
<comment type="caution">
    <text evidence="11">The sequence shown here is derived from an EMBL/GenBank/DDBJ whole genome shotgun (WGS) entry which is preliminary data.</text>
</comment>
<keyword evidence="7" id="KW-0862">Zinc</keyword>
<dbReference type="SMART" id="SM00355">
    <property type="entry name" value="ZnF_C2H2"/>
    <property type="match status" value="4"/>
</dbReference>
<feature type="domain" description="C2H2-type" evidence="10">
    <location>
        <begin position="23"/>
        <end position="45"/>
    </location>
</feature>
<protein>
    <recommendedName>
        <fullName evidence="10">C2H2-type domain-containing protein</fullName>
    </recommendedName>
</protein>
<evidence type="ECO:0000313" key="11">
    <source>
        <dbReference type="EMBL" id="KAK4539915.1"/>
    </source>
</evidence>
<feature type="compositionally biased region" description="Polar residues" evidence="9">
    <location>
        <begin position="366"/>
        <end position="375"/>
    </location>
</feature>
<dbReference type="PANTHER" id="PTHR13182:SF8">
    <property type="entry name" value="CYTOPLASMIC 60S SUBUNIT BIOGENESIS FACTOR ZNF622"/>
    <property type="match status" value="1"/>
</dbReference>
<accession>A0AAV9J4M3</accession>
<dbReference type="AlphaFoldDB" id="A0AAV9J4M3"/>
<comment type="subcellular location">
    <subcellularLocation>
        <location evidence="1">Cytoplasm</location>
    </subcellularLocation>
</comment>
<proteinExistence type="inferred from homology"/>
<dbReference type="Proteomes" id="UP001324427">
    <property type="component" value="Unassembled WGS sequence"/>
</dbReference>
<dbReference type="EMBL" id="JAVFHQ010000079">
    <property type="protein sequence ID" value="KAK4539915.1"/>
    <property type="molecule type" value="Genomic_DNA"/>
</dbReference>
<dbReference type="PANTHER" id="PTHR13182">
    <property type="entry name" value="ZINC FINGER PROTEIN 622"/>
    <property type="match status" value="1"/>
</dbReference>
<dbReference type="GO" id="GO:0005737">
    <property type="term" value="C:cytoplasm"/>
    <property type="evidence" value="ECO:0007669"/>
    <property type="project" value="UniProtKB-SubCell"/>
</dbReference>
<dbReference type="InterPro" id="IPR003604">
    <property type="entry name" value="Matrin/U1-like-C_Znf_C2H2"/>
</dbReference>
<keyword evidence="4" id="KW-0479">Metal-binding</keyword>
<feature type="compositionally biased region" description="Basic and acidic residues" evidence="9">
    <location>
        <begin position="458"/>
        <end position="474"/>
    </location>
</feature>
<keyword evidence="5" id="KW-0677">Repeat</keyword>
<feature type="region of interest" description="Disordered" evidence="9">
    <location>
        <begin position="454"/>
        <end position="500"/>
    </location>
</feature>